<sequence length="167" mass="18530">MTVATSGRTPAQRRADRARCPIPVAQILGIPIRTVADAMRRAGVDGPLTVAQARSWRAMTSEPPGWMAELFAETAARRSQREHREQRRTFEAEHATLLLADEVEQRLLAGRRIRGDEAERLAADLAFRAYKELLRGAEPGDLLALDLAALRWAGIDPDDPGTWRPAE</sequence>
<dbReference type="Proteomes" id="UP000179769">
    <property type="component" value="Unassembled WGS sequence"/>
</dbReference>
<dbReference type="OrthoDB" id="3213701at2"/>
<proteinExistence type="predicted"/>
<keyword evidence="2" id="KW-1185">Reference proteome</keyword>
<comment type="caution">
    <text evidence="1">The sequence shown here is derived from an EMBL/GenBank/DDBJ whole genome shotgun (WGS) entry which is preliminary data.</text>
</comment>
<organism evidence="1 2">
    <name type="scientific">Parafrankia soli</name>
    <dbReference type="NCBI Taxonomy" id="2599596"/>
    <lineage>
        <taxon>Bacteria</taxon>
        <taxon>Bacillati</taxon>
        <taxon>Actinomycetota</taxon>
        <taxon>Actinomycetes</taxon>
        <taxon>Frankiales</taxon>
        <taxon>Frankiaceae</taxon>
        <taxon>Parafrankia</taxon>
    </lineage>
</organism>
<reference evidence="2" key="1">
    <citation type="submission" date="2016-07" db="EMBL/GenBank/DDBJ databases">
        <title>Frankia sp. NRRL B-16219 Genome sequencing.</title>
        <authorList>
            <person name="Ghodhbane-Gtari F."/>
            <person name="Swanson E."/>
            <person name="Gueddou A."/>
            <person name="Louati M."/>
            <person name="Nouioui I."/>
            <person name="Hezbri K."/>
            <person name="Abebe-Akele F."/>
            <person name="Simpson S."/>
            <person name="Morris K."/>
            <person name="Thomas K."/>
            <person name="Gtari M."/>
            <person name="Tisa L.S."/>
        </authorList>
    </citation>
    <scope>NUCLEOTIDE SEQUENCE [LARGE SCALE GENOMIC DNA]</scope>
    <source>
        <strain evidence="2">NRRL B-16219</strain>
    </source>
</reference>
<accession>A0A1S1PNJ6</accession>
<protein>
    <submittedName>
        <fullName evidence="1">Uncharacterized protein</fullName>
    </submittedName>
</protein>
<dbReference type="AlphaFoldDB" id="A0A1S1PNJ6"/>
<dbReference type="EMBL" id="MAXA01000253">
    <property type="protein sequence ID" value="OHV21474.1"/>
    <property type="molecule type" value="Genomic_DNA"/>
</dbReference>
<evidence type="ECO:0000313" key="1">
    <source>
        <dbReference type="EMBL" id="OHV21474.1"/>
    </source>
</evidence>
<dbReference type="RefSeq" id="WP_071066358.1">
    <property type="nucleotide sequence ID" value="NZ_MAXA01000253.1"/>
</dbReference>
<name>A0A1S1PNJ6_9ACTN</name>
<evidence type="ECO:0000313" key="2">
    <source>
        <dbReference type="Proteomes" id="UP000179769"/>
    </source>
</evidence>
<gene>
    <name evidence="1" type="ORF">BBK14_26560</name>
</gene>